<reference evidence="1 2" key="1">
    <citation type="journal article" date="2023" name="Elife">
        <title>Identification of key yeast species and microbe-microbe interactions impacting larval growth of Drosophila in the wild.</title>
        <authorList>
            <person name="Mure A."/>
            <person name="Sugiura Y."/>
            <person name="Maeda R."/>
            <person name="Honda K."/>
            <person name="Sakurai N."/>
            <person name="Takahashi Y."/>
            <person name="Watada M."/>
            <person name="Katoh T."/>
            <person name="Gotoh A."/>
            <person name="Gotoh Y."/>
            <person name="Taniguchi I."/>
            <person name="Nakamura K."/>
            <person name="Hayashi T."/>
            <person name="Katayama T."/>
            <person name="Uemura T."/>
            <person name="Hattori Y."/>
        </authorList>
    </citation>
    <scope>NUCLEOTIDE SEQUENCE [LARGE SCALE GENOMIC DNA]</scope>
    <source>
        <strain evidence="1 2">PK-24</strain>
    </source>
</reference>
<dbReference type="EMBL" id="BTGB01000005">
    <property type="protein sequence ID" value="GMM47371.1"/>
    <property type="molecule type" value="Genomic_DNA"/>
</dbReference>
<evidence type="ECO:0000313" key="1">
    <source>
        <dbReference type="EMBL" id="GMM47371.1"/>
    </source>
</evidence>
<sequence>MDNHINNIVDIDINKKFFIPLSIKNDIVSDGHIEDTTFNGSVDTSIKDKYQKLTKSSIISKCNSIDNQITKIDNELQSLSEKHMSFIKKTSKKSLGFKPRVFSNVFDKSFNHLENELNNEFNKLQYKLNDNNFQKEVSIEEINNRYQTTINENKHELISFINKRLNDIDNTLSLSEDLISLYEINNLNNAINETIKEINSA</sequence>
<organism evidence="1 2">
    <name type="scientific">Pichia kluyveri</name>
    <name type="common">Yeast</name>
    <dbReference type="NCBI Taxonomy" id="36015"/>
    <lineage>
        <taxon>Eukaryota</taxon>
        <taxon>Fungi</taxon>
        <taxon>Dikarya</taxon>
        <taxon>Ascomycota</taxon>
        <taxon>Saccharomycotina</taxon>
        <taxon>Pichiomycetes</taxon>
        <taxon>Pichiales</taxon>
        <taxon>Pichiaceae</taxon>
        <taxon>Pichia</taxon>
    </lineage>
</organism>
<dbReference type="Proteomes" id="UP001378960">
    <property type="component" value="Unassembled WGS sequence"/>
</dbReference>
<protein>
    <submittedName>
        <fullName evidence="1">Uncharacterized protein</fullName>
    </submittedName>
</protein>
<keyword evidence="2" id="KW-1185">Reference proteome</keyword>
<accession>A0AAV5R774</accession>
<dbReference type="AlphaFoldDB" id="A0AAV5R774"/>
<proteinExistence type="predicted"/>
<evidence type="ECO:0000313" key="2">
    <source>
        <dbReference type="Proteomes" id="UP001378960"/>
    </source>
</evidence>
<gene>
    <name evidence="1" type="ORF">DAPK24_039460</name>
</gene>
<comment type="caution">
    <text evidence="1">The sequence shown here is derived from an EMBL/GenBank/DDBJ whole genome shotgun (WGS) entry which is preliminary data.</text>
</comment>
<name>A0AAV5R774_PICKL</name>